<comment type="caution">
    <text evidence="1">The sequence shown here is derived from an EMBL/GenBank/DDBJ whole genome shotgun (WGS) entry which is preliminary data.</text>
</comment>
<organism evidence="1 2">
    <name type="scientific">Caerostris extrusa</name>
    <name type="common">Bark spider</name>
    <name type="synonym">Caerostris bankana</name>
    <dbReference type="NCBI Taxonomy" id="172846"/>
    <lineage>
        <taxon>Eukaryota</taxon>
        <taxon>Metazoa</taxon>
        <taxon>Ecdysozoa</taxon>
        <taxon>Arthropoda</taxon>
        <taxon>Chelicerata</taxon>
        <taxon>Arachnida</taxon>
        <taxon>Araneae</taxon>
        <taxon>Araneomorphae</taxon>
        <taxon>Entelegynae</taxon>
        <taxon>Araneoidea</taxon>
        <taxon>Araneidae</taxon>
        <taxon>Caerostris</taxon>
    </lineage>
</organism>
<dbReference type="AlphaFoldDB" id="A0AAV4Q510"/>
<accession>A0AAV4Q510</accession>
<reference evidence="1 2" key="1">
    <citation type="submission" date="2021-06" db="EMBL/GenBank/DDBJ databases">
        <title>Caerostris extrusa draft genome.</title>
        <authorList>
            <person name="Kono N."/>
            <person name="Arakawa K."/>
        </authorList>
    </citation>
    <scope>NUCLEOTIDE SEQUENCE [LARGE SCALE GENOMIC DNA]</scope>
</reference>
<evidence type="ECO:0000313" key="2">
    <source>
        <dbReference type="Proteomes" id="UP001054945"/>
    </source>
</evidence>
<name>A0AAV4Q510_CAEEX</name>
<proteinExistence type="predicted"/>
<keyword evidence="2" id="KW-1185">Reference proteome</keyword>
<protein>
    <submittedName>
        <fullName evidence="1">Uncharacterized protein</fullName>
    </submittedName>
</protein>
<sequence length="99" mass="10898">MRGNDSVHREFSCALVAFFSDDNESTLLVRSLSGSIRGGMNAMSSENISKFSKQMRFKVPTLIGSDGRRVTKSEIRQLIKSLQLASAEIHTYEGIQASA</sequence>
<evidence type="ECO:0000313" key="1">
    <source>
        <dbReference type="EMBL" id="GIY04105.1"/>
    </source>
</evidence>
<dbReference type="EMBL" id="BPLR01005667">
    <property type="protein sequence ID" value="GIY04105.1"/>
    <property type="molecule type" value="Genomic_DNA"/>
</dbReference>
<dbReference type="Proteomes" id="UP001054945">
    <property type="component" value="Unassembled WGS sequence"/>
</dbReference>
<gene>
    <name evidence="1" type="ORF">CEXT_61331</name>
</gene>